<dbReference type="Proteomes" id="UP000217790">
    <property type="component" value="Unassembled WGS sequence"/>
</dbReference>
<dbReference type="OrthoDB" id="10319792at2759"/>
<evidence type="ECO:0000313" key="1">
    <source>
        <dbReference type="EMBL" id="PBK95022.1"/>
    </source>
</evidence>
<evidence type="ECO:0000313" key="2">
    <source>
        <dbReference type="Proteomes" id="UP000217790"/>
    </source>
</evidence>
<gene>
    <name evidence="1" type="ORF">ARMGADRAFT_1163741</name>
</gene>
<sequence length="201" mass="21889">MHVTKYNPTAKSMPATQPTCSTQSLCTTPPPCANQCLCTVQPPCTNQCLCTIQPPCTDQCLYTTQSMSTIQCVHAPRSVCTIHSACRTQSMCTIEAAYNTQPMCPPKSPKYIIITGLGKKCVALKSQVSTYESLISFIRASFKFPGTYDCLRCKTSPPPIVIQTCDLIVCEGCFVDIQPDVWATIIADIDNIQVSIAKCKA</sequence>
<reference evidence="2" key="1">
    <citation type="journal article" date="2017" name="Nat. Ecol. Evol.">
        <title>Genome expansion and lineage-specific genetic innovations in the forest pathogenic fungi Armillaria.</title>
        <authorList>
            <person name="Sipos G."/>
            <person name="Prasanna A.N."/>
            <person name="Walter M.C."/>
            <person name="O'Connor E."/>
            <person name="Balint B."/>
            <person name="Krizsan K."/>
            <person name="Kiss B."/>
            <person name="Hess J."/>
            <person name="Varga T."/>
            <person name="Slot J."/>
            <person name="Riley R."/>
            <person name="Boka B."/>
            <person name="Rigling D."/>
            <person name="Barry K."/>
            <person name="Lee J."/>
            <person name="Mihaltcheva S."/>
            <person name="LaButti K."/>
            <person name="Lipzen A."/>
            <person name="Waldron R."/>
            <person name="Moloney N.M."/>
            <person name="Sperisen C."/>
            <person name="Kredics L."/>
            <person name="Vagvoelgyi C."/>
            <person name="Patrignani A."/>
            <person name="Fitzpatrick D."/>
            <person name="Nagy I."/>
            <person name="Doyle S."/>
            <person name="Anderson J.B."/>
            <person name="Grigoriev I.V."/>
            <person name="Gueldener U."/>
            <person name="Muensterkoetter M."/>
            <person name="Nagy L.G."/>
        </authorList>
    </citation>
    <scope>NUCLEOTIDE SEQUENCE [LARGE SCALE GENOMIC DNA]</scope>
    <source>
        <strain evidence="2">Ar21-2</strain>
    </source>
</reference>
<dbReference type="InParanoid" id="A0A2H3DU72"/>
<accession>A0A2H3DU72</accession>
<proteinExistence type="predicted"/>
<name>A0A2H3DU72_ARMGA</name>
<protein>
    <submittedName>
        <fullName evidence="1">Uncharacterized protein</fullName>
    </submittedName>
</protein>
<dbReference type="AlphaFoldDB" id="A0A2H3DU72"/>
<keyword evidence="2" id="KW-1185">Reference proteome</keyword>
<organism evidence="1 2">
    <name type="scientific">Armillaria gallica</name>
    <name type="common">Bulbous honey fungus</name>
    <name type="synonym">Armillaria bulbosa</name>
    <dbReference type="NCBI Taxonomy" id="47427"/>
    <lineage>
        <taxon>Eukaryota</taxon>
        <taxon>Fungi</taxon>
        <taxon>Dikarya</taxon>
        <taxon>Basidiomycota</taxon>
        <taxon>Agaricomycotina</taxon>
        <taxon>Agaricomycetes</taxon>
        <taxon>Agaricomycetidae</taxon>
        <taxon>Agaricales</taxon>
        <taxon>Marasmiineae</taxon>
        <taxon>Physalacriaceae</taxon>
        <taxon>Armillaria</taxon>
    </lineage>
</organism>
<dbReference type="EMBL" id="KZ293652">
    <property type="protein sequence ID" value="PBK95022.1"/>
    <property type="molecule type" value="Genomic_DNA"/>
</dbReference>